<dbReference type="Proteomes" id="UP001177021">
    <property type="component" value="Unassembled WGS sequence"/>
</dbReference>
<evidence type="ECO:0000313" key="2">
    <source>
        <dbReference type="Proteomes" id="UP001177021"/>
    </source>
</evidence>
<dbReference type="EMBL" id="CASHSV030000716">
    <property type="protein sequence ID" value="CAJ2674921.1"/>
    <property type="molecule type" value="Genomic_DNA"/>
</dbReference>
<keyword evidence="2" id="KW-1185">Reference proteome</keyword>
<sequence length="1664" mass="186641">MEGREDNSNGAEVPKKSRSLDLKSLYNSKLIEEAPKKSSKRKGSGSTGGGEERRNKRKKARKEVSLSSLENADGSGKKVVDEVSEKGPSSGGDDLGELELGVNEGINSSSGLNGVLVGVASDVCIPKRKRTLVGRKKFDHGQSSNPVEDPAQEFGHDDLVPKLGSDDSGRAVQSSKTNLKKCFDEFKENRNSDSNSISVQRVNENGDHVPNSFVNSGHSSLKKSKKKDRKQKAPASDKPRVSKEGEPLIDSGTISVDLREDDEENLEENAARMLSSRFDPSCTGFSSSSKSSPLPSANGLSFLLPSSRNIVNHGSKSRSGSESASVDTAGRHLRPRAQCKDKEKKSRKRRHFYEILPGNVDAYWALKRRIKVFWPLDQSWYYGYVDDYDEEKKLHHVKYDDRDVEWIDLQTERFKLLLLRNEVPGRTKGRRDLTKSRRSDQQNGSKSREERQGEVIKDDDSCGGSSMDSEPIISWFNRSSHRLKSSSNHGIKKQKTSVSHPSTTSSLLYDEPVSVKGNATKNSSRGVTNNLSRGSLSQDKLGDNLRENSSLQSATQIKDRKQPAVYVRKRFRRSAPMSPPVPKEKHIIVSTPCSISCDHVVGGIQNVKEPSGRMFEGPLWFNYNEGVSKVFWDMGSASFKFDLHYPIRLILKEAFQSENLWVLYAVLLLRYGTVVKKWPRVCLEMLFVDNVVGLRFLLFEGCLKMAATLVFFVLTVFHQPAPLGSSDLHLQLPFTSIGFKLSSLHAIKQPLVFELYNFSRLKNSNWVCLDSKLKRHCLLSKQLHLSECTYDNIQALQRGSNESTAASISEPSSIKVVRKRSRPGINIMGVSKASSRVDTHQSSDVGERKLPPFALSFAAAPSFFLCLHLKLLMEQSAAHIGFYNHVSADDQEDSGLVTGDYSNMDDCSNRNSEIMQRKDTATLSNGAAGDGLLCAGLDQLAGTSTCGDRVVSHNDQDIGLPGTEISISHGSERLGNIHSPASQSRHSAKMLGSLPSSSSIHQDKAGDGSRSFNGDLHVQIPSVDEFEKPNAQQSPDLSWNMNGSGIPSSNRTAPRSSYRNRNNSLSLGFQSHAWSDGKTDSLYNDFSNGPKKPRTQVSYSVPFAGYELNSKHRINNQKGLPNKRIRKASEKKSSDVARAPEKNFECLSCDANVLITVGDKGWREYGSRVVLELFEHNEWKLSVKLLGVTRYSYKAHQFMQPGSANRYTHAMMWKGGKDWTLEFSDRSQWALFKEMHEECYNRNLRAASVKNIPIPGVHLIEENDDNGSEVTFVRSSMYFRQLETDFEMALDPSRVLYDMDSEDEQWFSNIRNSEMYNGDLNGITEEIFEKTMDLLEKAAFAKLCDQFTPNEIEELMLNVGPLCIVKIIYDHWHQRRQKKGMALIRHFQPPMWERYQQQLKEWEVAVTKNNLSSNGCQDKGATLEKPPMFAFCLKPRGLELQNKGLKHRSQKKISVSGHTNNFRYHDGFHTTGRRPNGLAFSDERFVYPGHSYDSLDDSPLPLTSPRVFSPQDVASMKYYSMSNDTYYKNHMQKPHKSKSKKLGSFIYNNDSRMPTSYGQGMPVSEKRNGVRSNLVNYDIAGHRQYIADGTHKHRIEQLNGPAQAEYRLREAENAALHARKTAKFKRHKAEKLLSRADVATHRAMVALMTAEAKKASDEAVGDGR</sequence>
<accession>A0ACB0M0N3</accession>
<protein>
    <submittedName>
        <fullName evidence="1">Uncharacterized protein</fullName>
    </submittedName>
</protein>
<organism evidence="1 2">
    <name type="scientific">Trifolium pratense</name>
    <name type="common">Red clover</name>
    <dbReference type="NCBI Taxonomy" id="57577"/>
    <lineage>
        <taxon>Eukaryota</taxon>
        <taxon>Viridiplantae</taxon>
        <taxon>Streptophyta</taxon>
        <taxon>Embryophyta</taxon>
        <taxon>Tracheophyta</taxon>
        <taxon>Spermatophyta</taxon>
        <taxon>Magnoliopsida</taxon>
        <taxon>eudicotyledons</taxon>
        <taxon>Gunneridae</taxon>
        <taxon>Pentapetalae</taxon>
        <taxon>rosids</taxon>
        <taxon>fabids</taxon>
        <taxon>Fabales</taxon>
        <taxon>Fabaceae</taxon>
        <taxon>Papilionoideae</taxon>
        <taxon>50 kb inversion clade</taxon>
        <taxon>NPAAA clade</taxon>
        <taxon>Hologalegina</taxon>
        <taxon>IRL clade</taxon>
        <taxon>Trifolieae</taxon>
        <taxon>Trifolium</taxon>
    </lineage>
</organism>
<proteinExistence type="predicted"/>
<comment type="caution">
    <text evidence="1">The sequence shown here is derived from an EMBL/GenBank/DDBJ whole genome shotgun (WGS) entry which is preliminary data.</text>
</comment>
<gene>
    <name evidence="1" type="ORF">MILVUS5_LOCUS38064</name>
</gene>
<evidence type="ECO:0000313" key="1">
    <source>
        <dbReference type="EMBL" id="CAJ2674921.1"/>
    </source>
</evidence>
<name>A0ACB0M0N3_TRIPR</name>
<reference evidence="1" key="1">
    <citation type="submission" date="2023-10" db="EMBL/GenBank/DDBJ databases">
        <authorList>
            <person name="Rodriguez Cubillos JULIANA M."/>
            <person name="De Vega J."/>
        </authorList>
    </citation>
    <scope>NUCLEOTIDE SEQUENCE</scope>
</reference>